<comment type="similarity">
    <text evidence="2">Belongs to the class-I pyridoxal-phosphate-dependent aminotransferase family.</text>
</comment>
<accession>A0A0S4JFW4</accession>
<dbReference type="GO" id="GO:0030170">
    <property type="term" value="F:pyridoxal phosphate binding"/>
    <property type="evidence" value="ECO:0007669"/>
    <property type="project" value="InterPro"/>
</dbReference>
<evidence type="ECO:0000256" key="1">
    <source>
        <dbReference type="ARBA" id="ARBA00001933"/>
    </source>
</evidence>
<dbReference type="Gene3D" id="3.90.1150.10">
    <property type="entry name" value="Aspartate Aminotransferase, domain 1"/>
    <property type="match status" value="1"/>
</dbReference>
<dbReference type="InterPro" id="IPR004838">
    <property type="entry name" value="NHTrfase_class1_PyrdxlP-BS"/>
</dbReference>
<evidence type="ECO:0000256" key="5">
    <source>
        <dbReference type="ARBA" id="ARBA00022679"/>
    </source>
</evidence>
<reference evidence="10" key="1">
    <citation type="submission" date="2015-09" db="EMBL/GenBank/DDBJ databases">
        <authorList>
            <consortium name="Pathogen Informatics"/>
        </authorList>
    </citation>
    <scope>NUCLEOTIDE SEQUENCE [LARGE SCALE GENOMIC DNA]</scope>
    <source>
        <strain evidence="10">Lake Konstanz</strain>
    </source>
</reference>
<gene>
    <name evidence="9" type="ORF">BSAL_19195</name>
</gene>
<name>A0A0S4JFW4_BODSA</name>
<dbReference type="AlphaFoldDB" id="A0A0S4JFW4"/>
<evidence type="ECO:0000313" key="9">
    <source>
        <dbReference type="EMBL" id="CUG89082.1"/>
    </source>
</evidence>
<dbReference type="InterPro" id="IPR000796">
    <property type="entry name" value="Asp_trans"/>
</dbReference>
<dbReference type="OrthoDB" id="6752799at2759"/>
<organism evidence="9 10">
    <name type="scientific">Bodo saltans</name>
    <name type="common">Flagellated protozoan</name>
    <dbReference type="NCBI Taxonomy" id="75058"/>
    <lineage>
        <taxon>Eukaryota</taxon>
        <taxon>Discoba</taxon>
        <taxon>Euglenozoa</taxon>
        <taxon>Kinetoplastea</taxon>
        <taxon>Metakinetoplastina</taxon>
        <taxon>Eubodonida</taxon>
        <taxon>Bodonidae</taxon>
        <taxon>Bodo</taxon>
    </lineage>
</organism>
<comment type="catalytic activity">
    <reaction evidence="7">
        <text>L-aspartate + 2-oxoglutarate = oxaloacetate + L-glutamate</text>
        <dbReference type="Rhea" id="RHEA:21824"/>
        <dbReference type="ChEBI" id="CHEBI:16452"/>
        <dbReference type="ChEBI" id="CHEBI:16810"/>
        <dbReference type="ChEBI" id="CHEBI:29985"/>
        <dbReference type="ChEBI" id="CHEBI:29991"/>
        <dbReference type="EC" id="2.6.1.1"/>
    </reaction>
</comment>
<dbReference type="NCBIfam" id="NF006719">
    <property type="entry name" value="PRK09257.1"/>
    <property type="match status" value="1"/>
</dbReference>
<dbReference type="InterPro" id="IPR015422">
    <property type="entry name" value="PyrdxlP-dep_Trfase_small"/>
</dbReference>
<dbReference type="PROSITE" id="PS00105">
    <property type="entry name" value="AA_TRANSFER_CLASS_1"/>
    <property type="match status" value="1"/>
</dbReference>
<comment type="subunit">
    <text evidence="3 7">Homodimer.</text>
</comment>
<keyword evidence="4 7" id="KW-0032">Aminotransferase</keyword>
<dbReference type="InterPro" id="IPR015424">
    <property type="entry name" value="PyrdxlP-dep_Trfase"/>
</dbReference>
<evidence type="ECO:0000256" key="7">
    <source>
        <dbReference type="RuleBase" id="RU000480"/>
    </source>
</evidence>
<evidence type="ECO:0000256" key="2">
    <source>
        <dbReference type="ARBA" id="ARBA00007441"/>
    </source>
</evidence>
<dbReference type="GO" id="GO:0004069">
    <property type="term" value="F:L-aspartate:2-oxoglutarate aminotransferase activity"/>
    <property type="evidence" value="ECO:0007669"/>
    <property type="project" value="UniProtKB-EC"/>
</dbReference>
<comment type="cofactor">
    <cofactor evidence="1">
        <name>pyridoxal 5'-phosphate</name>
        <dbReference type="ChEBI" id="CHEBI:597326"/>
    </cofactor>
</comment>
<dbReference type="Proteomes" id="UP000051952">
    <property type="component" value="Unassembled WGS sequence"/>
</dbReference>
<dbReference type="Pfam" id="PF00155">
    <property type="entry name" value="Aminotran_1_2"/>
    <property type="match status" value="1"/>
</dbReference>
<evidence type="ECO:0000313" key="10">
    <source>
        <dbReference type="Proteomes" id="UP000051952"/>
    </source>
</evidence>
<keyword evidence="6" id="KW-0663">Pyridoxal phosphate</keyword>
<dbReference type="EC" id="2.6.1.1" evidence="7"/>
<dbReference type="InterPro" id="IPR015421">
    <property type="entry name" value="PyrdxlP-dep_Trfase_major"/>
</dbReference>
<dbReference type="OMA" id="MGFEMFC"/>
<dbReference type="PANTHER" id="PTHR11879">
    <property type="entry name" value="ASPARTATE AMINOTRANSFERASE"/>
    <property type="match status" value="1"/>
</dbReference>
<evidence type="ECO:0000259" key="8">
    <source>
        <dbReference type="Pfam" id="PF00155"/>
    </source>
</evidence>
<sequence>MATFLSDRWSNLPPPTPDVVFTLNSKAKAAADPKINLVIGAYRDDDGKPMPLKVIRKAERILLEKNLNYEYLPIEGDPEFCDASVKMLYSGVKDLPRQRIAAVQSLSGTGACRLAAEFVARTTGVNTEVYLPDPTWANHKAIFQFSGFHHVKNYRYFDSNTKGVDIKGMLEDLARAPENSLVVLHLCAHNPTGADPTPEEWNLIADVCQKRKLQILFDSAYQGYASGDLQKDSIAARIFLARGFEYLVAQSFAKNMGLYNDRIGCLSVTCATTVASEKVFGLLQNIIRPMYSNPPAHGARLVKFVLMDETLRAEWEVELKGMADRIIRMRKILRDELVQLQTPGNWDHITRQIGMFSYLGLSKAQSQALQDRRMFVMLTGRASIAGLTANTAKLLAKGIDEVVRNPPKQKSNL</sequence>
<dbReference type="GO" id="GO:0006520">
    <property type="term" value="P:amino acid metabolic process"/>
    <property type="evidence" value="ECO:0007669"/>
    <property type="project" value="InterPro"/>
</dbReference>
<dbReference type="SUPFAM" id="SSF53383">
    <property type="entry name" value="PLP-dependent transferases"/>
    <property type="match status" value="1"/>
</dbReference>
<evidence type="ECO:0000256" key="3">
    <source>
        <dbReference type="ARBA" id="ARBA00011738"/>
    </source>
</evidence>
<evidence type="ECO:0000256" key="6">
    <source>
        <dbReference type="ARBA" id="ARBA00022898"/>
    </source>
</evidence>
<keyword evidence="10" id="KW-1185">Reference proteome</keyword>
<dbReference type="CDD" id="cd00609">
    <property type="entry name" value="AAT_like"/>
    <property type="match status" value="1"/>
</dbReference>
<keyword evidence="5 7" id="KW-0808">Transferase</keyword>
<dbReference type="FunFam" id="3.40.640.10:FF:000066">
    <property type="entry name" value="Aspartate aminotransferase"/>
    <property type="match status" value="1"/>
</dbReference>
<dbReference type="InterPro" id="IPR004839">
    <property type="entry name" value="Aminotransferase_I/II_large"/>
</dbReference>
<dbReference type="PANTHER" id="PTHR11879:SF55">
    <property type="entry name" value="GLUTAMATE OXALOACETATE TRANSAMINASE 1, ISOFORM B"/>
    <property type="match status" value="1"/>
</dbReference>
<feature type="domain" description="Aminotransferase class I/classII large" evidence="8">
    <location>
        <begin position="33"/>
        <end position="397"/>
    </location>
</feature>
<dbReference type="Gene3D" id="3.40.640.10">
    <property type="entry name" value="Type I PLP-dependent aspartate aminotransferase-like (Major domain)"/>
    <property type="match status" value="1"/>
</dbReference>
<dbReference type="EMBL" id="CYKH01001703">
    <property type="protein sequence ID" value="CUG89082.1"/>
    <property type="molecule type" value="Genomic_DNA"/>
</dbReference>
<evidence type="ECO:0000256" key="4">
    <source>
        <dbReference type="ARBA" id="ARBA00022576"/>
    </source>
</evidence>
<comment type="miscellaneous">
    <text evidence="7">In eukaryotes there are cytoplasmic, mitochondrial and chloroplastic isozymes.</text>
</comment>
<dbReference type="PRINTS" id="PR00799">
    <property type="entry name" value="TRANSAMINASE"/>
</dbReference>
<dbReference type="VEuPathDB" id="TriTrypDB:BSAL_19195"/>
<protein>
    <recommendedName>
        <fullName evidence="7">Aspartate aminotransferase</fullName>
        <ecNumber evidence="7">2.6.1.1</ecNumber>
    </recommendedName>
</protein>
<proteinExistence type="inferred from homology"/>